<keyword evidence="3" id="KW-1185">Reference proteome</keyword>
<protein>
    <submittedName>
        <fullName evidence="2">Uncharacterized protein</fullName>
    </submittedName>
</protein>
<sequence>MCFVYESPLCSTSNSNQALQCPPTPRKYRFVQSGLSFNDPVFFPSSSSVIGSNACVADSSSDDETTEERLLERINRFPAMVLLLKPQNKACRREAHVTKRKLTISDVMGEIPPLPFAVSQHEQGSIGRSSSDPEQNSASKRNAIAPSTIDVISFPELPPICRSSSDPEHFSASKKNASAVSSSKEKSPSIRRTISNFPGSRRRSLNAKCA</sequence>
<feature type="compositionally biased region" description="Polar residues" evidence="1">
    <location>
        <begin position="120"/>
        <end position="140"/>
    </location>
</feature>
<name>A0ABD3QE62_9STRA</name>
<proteinExistence type="predicted"/>
<evidence type="ECO:0000313" key="2">
    <source>
        <dbReference type="EMBL" id="KAL3798678.1"/>
    </source>
</evidence>
<gene>
    <name evidence="2" type="ORF">HJC23_004429</name>
</gene>
<feature type="compositionally biased region" description="Basic residues" evidence="1">
    <location>
        <begin position="200"/>
        <end position="210"/>
    </location>
</feature>
<dbReference type="AlphaFoldDB" id="A0ABD3QE62"/>
<reference evidence="2 3" key="1">
    <citation type="journal article" date="2020" name="G3 (Bethesda)">
        <title>Improved Reference Genome for Cyclotella cryptica CCMP332, a Model for Cell Wall Morphogenesis, Salinity Adaptation, and Lipid Production in Diatoms (Bacillariophyta).</title>
        <authorList>
            <person name="Roberts W.R."/>
            <person name="Downey K.M."/>
            <person name="Ruck E.C."/>
            <person name="Traller J.C."/>
            <person name="Alverson A.J."/>
        </authorList>
    </citation>
    <scope>NUCLEOTIDE SEQUENCE [LARGE SCALE GENOMIC DNA]</scope>
    <source>
        <strain evidence="2 3">CCMP332</strain>
    </source>
</reference>
<feature type="region of interest" description="Disordered" evidence="1">
    <location>
        <begin position="119"/>
        <end position="144"/>
    </location>
</feature>
<organism evidence="2 3">
    <name type="scientific">Cyclotella cryptica</name>
    <dbReference type="NCBI Taxonomy" id="29204"/>
    <lineage>
        <taxon>Eukaryota</taxon>
        <taxon>Sar</taxon>
        <taxon>Stramenopiles</taxon>
        <taxon>Ochrophyta</taxon>
        <taxon>Bacillariophyta</taxon>
        <taxon>Coscinodiscophyceae</taxon>
        <taxon>Thalassiosirophycidae</taxon>
        <taxon>Stephanodiscales</taxon>
        <taxon>Stephanodiscaceae</taxon>
        <taxon>Cyclotella</taxon>
    </lineage>
</organism>
<comment type="caution">
    <text evidence="2">The sequence shown here is derived from an EMBL/GenBank/DDBJ whole genome shotgun (WGS) entry which is preliminary data.</text>
</comment>
<dbReference type="Proteomes" id="UP001516023">
    <property type="component" value="Unassembled WGS sequence"/>
</dbReference>
<feature type="region of interest" description="Disordered" evidence="1">
    <location>
        <begin position="160"/>
        <end position="210"/>
    </location>
</feature>
<accession>A0ABD3QE62</accession>
<dbReference type="EMBL" id="JABMIG020000044">
    <property type="protein sequence ID" value="KAL3798678.1"/>
    <property type="molecule type" value="Genomic_DNA"/>
</dbReference>
<evidence type="ECO:0000313" key="3">
    <source>
        <dbReference type="Proteomes" id="UP001516023"/>
    </source>
</evidence>
<evidence type="ECO:0000256" key="1">
    <source>
        <dbReference type="SAM" id="MobiDB-lite"/>
    </source>
</evidence>
<feature type="compositionally biased region" description="Low complexity" evidence="1">
    <location>
        <begin position="173"/>
        <end position="182"/>
    </location>
</feature>